<name>A0A195FY80_9HYME</name>
<keyword evidence="2" id="KW-1185">Reference proteome</keyword>
<proteinExistence type="predicted"/>
<dbReference type="EMBL" id="KQ981169">
    <property type="protein sequence ID" value="KYN45391.1"/>
    <property type="molecule type" value="Genomic_DNA"/>
</dbReference>
<evidence type="ECO:0000313" key="1">
    <source>
        <dbReference type="EMBL" id="KYN45391.1"/>
    </source>
</evidence>
<organism evidence="1 2">
    <name type="scientific">Trachymyrmex septentrionalis</name>
    <dbReference type="NCBI Taxonomy" id="34720"/>
    <lineage>
        <taxon>Eukaryota</taxon>
        <taxon>Metazoa</taxon>
        <taxon>Ecdysozoa</taxon>
        <taxon>Arthropoda</taxon>
        <taxon>Hexapoda</taxon>
        <taxon>Insecta</taxon>
        <taxon>Pterygota</taxon>
        <taxon>Neoptera</taxon>
        <taxon>Endopterygota</taxon>
        <taxon>Hymenoptera</taxon>
        <taxon>Apocrita</taxon>
        <taxon>Aculeata</taxon>
        <taxon>Formicoidea</taxon>
        <taxon>Formicidae</taxon>
        <taxon>Myrmicinae</taxon>
        <taxon>Trachymyrmex</taxon>
    </lineage>
</organism>
<feature type="non-terminal residue" evidence="1">
    <location>
        <position position="1"/>
    </location>
</feature>
<accession>A0A195FY80</accession>
<gene>
    <name evidence="1" type="ORF">ALC56_00238</name>
</gene>
<dbReference type="AlphaFoldDB" id="A0A195FY80"/>
<sequence>RQRIDPLIASVKAPDYSAKNSTLTVATQNQPAVWRTGSHTFTSTSPCTYVCSPSARRE</sequence>
<dbReference type="Proteomes" id="UP000078541">
    <property type="component" value="Unassembled WGS sequence"/>
</dbReference>
<protein>
    <submittedName>
        <fullName evidence="1">Uncharacterized protein</fullName>
    </submittedName>
</protein>
<evidence type="ECO:0000313" key="2">
    <source>
        <dbReference type="Proteomes" id="UP000078541"/>
    </source>
</evidence>
<reference evidence="1 2" key="1">
    <citation type="submission" date="2016-03" db="EMBL/GenBank/DDBJ databases">
        <title>Trachymyrmex septentrionalis WGS genome.</title>
        <authorList>
            <person name="Nygaard S."/>
            <person name="Hu H."/>
            <person name="Boomsma J."/>
            <person name="Zhang G."/>
        </authorList>
    </citation>
    <scope>NUCLEOTIDE SEQUENCE [LARGE SCALE GENOMIC DNA]</scope>
    <source>
        <strain evidence="1">Tsep2-gDNA-1</strain>
        <tissue evidence="1">Whole body</tissue>
    </source>
</reference>